<dbReference type="EMBL" id="CAJOBO010009373">
    <property type="protein sequence ID" value="CAF4591842.1"/>
    <property type="molecule type" value="Genomic_DNA"/>
</dbReference>
<proteinExistence type="predicted"/>
<sequence>YEKSLKIQETLPSPNYSSMSVTYYNAALMHRELENHEAALKHAESSVETARLAFGPDDKEVKDNQMLVDRIRNKL</sequence>
<accession>A0A821BEZ3</accession>
<name>A0A821BEZ3_9BILA</name>
<organism evidence="2 3">
    <name type="scientific">Rotaria socialis</name>
    <dbReference type="NCBI Taxonomy" id="392032"/>
    <lineage>
        <taxon>Eukaryota</taxon>
        <taxon>Metazoa</taxon>
        <taxon>Spiralia</taxon>
        <taxon>Gnathifera</taxon>
        <taxon>Rotifera</taxon>
        <taxon>Eurotatoria</taxon>
        <taxon>Bdelloidea</taxon>
        <taxon>Philodinida</taxon>
        <taxon>Philodinidae</taxon>
        <taxon>Rotaria</taxon>
    </lineage>
</organism>
<comment type="caution">
    <text evidence="2">The sequence shown here is derived from an EMBL/GenBank/DDBJ whole genome shotgun (WGS) entry which is preliminary data.</text>
</comment>
<dbReference type="InterPro" id="IPR011990">
    <property type="entry name" value="TPR-like_helical_dom_sf"/>
</dbReference>
<evidence type="ECO:0000256" key="1">
    <source>
        <dbReference type="SAM" id="Coils"/>
    </source>
</evidence>
<reference evidence="2" key="1">
    <citation type="submission" date="2021-02" db="EMBL/GenBank/DDBJ databases">
        <authorList>
            <person name="Nowell W R."/>
        </authorList>
    </citation>
    <scope>NUCLEOTIDE SEQUENCE</scope>
</reference>
<evidence type="ECO:0000313" key="3">
    <source>
        <dbReference type="Proteomes" id="UP000663851"/>
    </source>
</evidence>
<protein>
    <submittedName>
        <fullName evidence="2">Uncharacterized protein</fullName>
    </submittedName>
</protein>
<feature type="coiled-coil region" evidence="1">
    <location>
        <begin position="26"/>
        <end position="53"/>
    </location>
</feature>
<gene>
    <name evidence="2" type="ORF">HFQ381_LOCUS33077</name>
</gene>
<dbReference type="Gene3D" id="1.25.40.10">
    <property type="entry name" value="Tetratricopeptide repeat domain"/>
    <property type="match status" value="1"/>
</dbReference>
<dbReference type="AlphaFoldDB" id="A0A821BEZ3"/>
<dbReference type="Proteomes" id="UP000663851">
    <property type="component" value="Unassembled WGS sequence"/>
</dbReference>
<feature type="non-terminal residue" evidence="2">
    <location>
        <position position="1"/>
    </location>
</feature>
<evidence type="ECO:0000313" key="2">
    <source>
        <dbReference type="EMBL" id="CAF4591842.1"/>
    </source>
</evidence>
<keyword evidence="1" id="KW-0175">Coiled coil</keyword>